<reference evidence="3" key="1">
    <citation type="submission" date="2022-11" db="UniProtKB">
        <authorList>
            <consortium name="WormBaseParasite"/>
        </authorList>
    </citation>
    <scope>IDENTIFICATION</scope>
</reference>
<keyword evidence="2" id="KW-1185">Reference proteome</keyword>
<evidence type="ECO:0000313" key="2">
    <source>
        <dbReference type="Proteomes" id="UP000887569"/>
    </source>
</evidence>
<dbReference type="AlphaFoldDB" id="A0A915BUF0"/>
<accession>A0A915BUF0</accession>
<organism evidence="2 3">
    <name type="scientific">Parascaris univalens</name>
    <name type="common">Nematode worm</name>
    <dbReference type="NCBI Taxonomy" id="6257"/>
    <lineage>
        <taxon>Eukaryota</taxon>
        <taxon>Metazoa</taxon>
        <taxon>Ecdysozoa</taxon>
        <taxon>Nematoda</taxon>
        <taxon>Chromadorea</taxon>
        <taxon>Rhabditida</taxon>
        <taxon>Spirurina</taxon>
        <taxon>Ascaridomorpha</taxon>
        <taxon>Ascaridoidea</taxon>
        <taxon>Ascarididae</taxon>
        <taxon>Parascaris</taxon>
    </lineage>
</organism>
<dbReference type="Proteomes" id="UP000887569">
    <property type="component" value="Unplaced"/>
</dbReference>
<sequence length="199" mass="23773">LAKKHQHHNDELNDVIIYLKKTIEEQDYEIARLEDTRKQQLIEHEKRIANEREIMTLNVTTLKNDIEKYRIENRLIKTQIANEYRAELQLKEANNKLTMMEAELKEKDLQINAQEAHERQLIIELSEKIRNEMSAENELQRMNMQRTLHIQDNAEMKLSQEVITQLEEKIENGQMQIASLNDKLDEKNQLLQNHEAHNK</sequence>
<evidence type="ECO:0000313" key="3">
    <source>
        <dbReference type="WBParaSite" id="PgR057_g029_t01"/>
    </source>
</evidence>
<dbReference type="WBParaSite" id="PgR057_g029_t01">
    <property type="protein sequence ID" value="PgR057_g029_t01"/>
    <property type="gene ID" value="PgR057_g029"/>
</dbReference>
<protein>
    <submittedName>
        <fullName evidence="3">A kinase anchor protein 9</fullName>
    </submittedName>
</protein>
<name>A0A915BUF0_PARUN</name>
<evidence type="ECO:0000256" key="1">
    <source>
        <dbReference type="SAM" id="Coils"/>
    </source>
</evidence>
<keyword evidence="1" id="KW-0175">Coiled coil</keyword>
<proteinExistence type="predicted"/>
<feature type="coiled-coil region" evidence="1">
    <location>
        <begin position="83"/>
        <end position="197"/>
    </location>
</feature>